<dbReference type="PANTHER" id="PTHR30203:SF32">
    <property type="entry name" value="CATION EFFLUX SYSTEM PROTEIN CUSC"/>
    <property type="match status" value="1"/>
</dbReference>
<dbReference type="InterPro" id="IPR010131">
    <property type="entry name" value="MdtP/NodT-like"/>
</dbReference>
<keyword evidence="2" id="KW-0449">Lipoprotein</keyword>
<accession>A0A643FUX7</accession>
<dbReference type="Proteomes" id="UP000397656">
    <property type="component" value="Chromosome 2"/>
</dbReference>
<name>A0A643FUX7_9BURK</name>
<proteinExistence type="inferred from homology"/>
<keyword evidence="2" id="KW-0472">Membrane</keyword>
<dbReference type="GO" id="GO:0005886">
    <property type="term" value="C:plasma membrane"/>
    <property type="evidence" value="ECO:0007669"/>
    <property type="project" value="UniProtKB-SubCell"/>
</dbReference>
<reference evidence="4 5" key="1">
    <citation type="submission" date="2020-10" db="EMBL/GenBank/DDBJ databases">
        <title>Complete genome sequence of Cupriavidus basilensis CCUG 49340T.</title>
        <authorList>
            <person name="Salva-Serra F."/>
            <person name="Donoso R.A."/>
            <person name="Cho K.H."/>
            <person name="Yoo J.A."/>
            <person name="Lee K."/>
            <person name="Yoon S.-H."/>
            <person name="Perez-Pantoja D."/>
            <person name="Moore E.R.B."/>
        </authorList>
    </citation>
    <scope>NUCLEOTIDE SEQUENCE [LARGE SCALE GENOMIC DNA]</scope>
    <source>
        <strain evidence="5">CCUG 49340</strain>
    </source>
</reference>
<dbReference type="GO" id="GO:0015562">
    <property type="term" value="F:efflux transmembrane transporter activity"/>
    <property type="evidence" value="ECO:0007669"/>
    <property type="project" value="InterPro"/>
</dbReference>
<sequence length="487" mass="52167">MNRRSPHSPRPPRLPHSPHSPRALPVRLLAALPVIAVALSACSALRTPEVDPALDVPQHWQHAPRQDTAGQPGTALEQHAWWEAFGDPQLSALVASALATNNDLAITALRFERARLRAGLAATNRAPELSAQARGTRQWSLDGPGRRDEGGLNATVNYEIDLWGRLASLRGAAHWEARASAADLEAATIALAATTATLYWRAGLLNELIDISGQSLADARRTLGLVAARYRAGAVSGLDLAQAEQQLAALLAERTVLDQQRSENRQALAILFNRPPGHDVAEPQALPVEALPRIAAGIPAAVVGRRPDVRQAEWRLRAALANADATRASFYPKLTLTGIVGTGSAALASLLRDPTALLGAGLSLPFLQWNTTQLTIQVSHNEYQETVVQYRQSLYTAFAEVENALSDHAGLGVRADRLGESLESASRAERLSAARYRAGATALQPWLDAKETLRQAAVAAARNRFDRLVNITTLYKALGGPAVESGA</sequence>
<dbReference type="SUPFAM" id="SSF56954">
    <property type="entry name" value="Outer membrane efflux proteins (OEP)"/>
    <property type="match status" value="1"/>
</dbReference>
<comment type="similarity">
    <text evidence="1 2">Belongs to the outer membrane factor (OMF) (TC 1.B.17) family.</text>
</comment>
<protein>
    <submittedName>
        <fullName evidence="4">Efflux transporter outer membrane subunit</fullName>
    </submittedName>
</protein>
<keyword evidence="2" id="KW-0812">Transmembrane</keyword>
<evidence type="ECO:0000256" key="1">
    <source>
        <dbReference type="ARBA" id="ARBA00007613"/>
    </source>
</evidence>
<keyword evidence="2" id="KW-1134">Transmembrane beta strand</keyword>
<dbReference type="GeneID" id="98405480"/>
<evidence type="ECO:0000256" key="3">
    <source>
        <dbReference type="SAM" id="MobiDB-lite"/>
    </source>
</evidence>
<dbReference type="PANTHER" id="PTHR30203">
    <property type="entry name" value="OUTER MEMBRANE CATION EFFLUX PROTEIN"/>
    <property type="match status" value="1"/>
</dbReference>
<dbReference type="NCBIfam" id="TIGR01845">
    <property type="entry name" value="outer_NodT"/>
    <property type="match status" value="1"/>
</dbReference>
<evidence type="ECO:0000313" key="5">
    <source>
        <dbReference type="Proteomes" id="UP000397656"/>
    </source>
</evidence>
<dbReference type="Pfam" id="PF02321">
    <property type="entry name" value="OEP"/>
    <property type="match status" value="2"/>
</dbReference>
<dbReference type="InterPro" id="IPR003423">
    <property type="entry name" value="OMP_efflux"/>
</dbReference>
<comment type="subcellular location">
    <subcellularLocation>
        <location evidence="2">Cell membrane</location>
        <topology evidence="2">Lipid-anchor</topology>
    </subcellularLocation>
</comment>
<dbReference type="Gene3D" id="1.20.1600.10">
    <property type="entry name" value="Outer membrane efflux proteins (OEP)"/>
    <property type="match status" value="1"/>
</dbReference>
<organism evidence="4 5">
    <name type="scientific">Cupriavidus basilensis</name>
    <dbReference type="NCBI Taxonomy" id="68895"/>
    <lineage>
        <taxon>Bacteria</taxon>
        <taxon>Pseudomonadati</taxon>
        <taxon>Pseudomonadota</taxon>
        <taxon>Betaproteobacteria</taxon>
        <taxon>Burkholderiales</taxon>
        <taxon>Burkholderiaceae</taxon>
        <taxon>Cupriavidus</taxon>
    </lineage>
</organism>
<feature type="region of interest" description="Disordered" evidence="3">
    <location>
        <begin position="1"/>
        <end position="21"/>
    </location>
</feature>
<dbReference type="RefSeq" id="WP_150986089.1">
    <property type="nucleotide sequence ID" value="NZ_CP062804.1"/>
</dbReference>
<evidence type="ECO:0000313" key="4">
    <source>
        <dbReference type="EMBL" id="QOT79262.1"/>
    </source>
</evidence>
<dbReference type="AlphaFoldDB" id="A0A643FUX7"/>
<evidence type="ECO:0000256" key="2">
    <source>
        <dbReference type="RuleBase" id="RU362097"/>
    </source>
</evidence>
<gene>
    <name evidence="4" type="ORF">F7R26_031445</name>
</gene>
<dbReference type="EMBL" id="CP062804">
    <property type="protein sequence ID" value="QOT79262.1"/>
    <property type="molecule type" value="Genomic_DNA"/>
</dbReference>
<dbReference type="Gene3D" id="2.20.200.10">
    <property type="entry name" value="Outer membrane efflux proteins (OEP)"/>
    <property type="match status" value="1"/>
</dbReference>
<keyword evidence="2" id="KW-0564">Palmitate</keyword>